<evidence type="ECO:0000256" key="1">
    <source>
        <dbReference type="SAM" id="MobiDB-lite"/>
    </source>
</evidence>
<gene>
    <name evidence="2" type="ORF">DUPY_53220</name>
</gene>
<accession>A0A1E7W4R1</accession>
<protein>
    <submittedName>
        <fullName evidence="2">Terminase small subunit</fullName>
    </submittedName>
</protein>
<dbReference type="Gene3D" id="1.10.10.1400">
    <property type="entry name" value="Terminase, small subunit, N-terminal DNA-binding domain, HTH motif"/>
    <property type="match status" value="1"/>
</dbReference>
<dbReference type="OrthoDB" id="8756642at2"/>
<name>A0A1E7W4R1_9BURK</name>
<dbReference type="Pfam" id="PF03592">
    <property type="entry name" value="Terminase_2"/>
    <property type="match status" value="1"/>
</dbReference>
<organism evidence="2 3">
    <name type="scientific">Duganella phyllosphaerae</name>
    <dbReference type="NCBI Taxonomy" id="762836"/>
    <lineage>
        <taxon>Bacteria</taxon>
        <taxon>Pseudomonadati</taxon>
        <taxon>Pseudomonadota</taxon>
        <taxon>Betaproteobacteria</taxon>
        <taxon>Burkholderiales</taxon>
        <taxon>Oxalobacteraceae</taxon>
        <taxon>Telluria group</taxon>
        <taxon>Duganella</taxon>
    </lineage>
</organism>
<evidence type="ECO:0000313" key="3">
    <source>
        <dbReference type="Proteomes" id="UP000175989"/>
    </source>
</evidence>
<dbReference type="AlphaFoldDB" id="A0A1E7W4R1"/>
<proteinExistence type="predicted"/>
<dbReference type="GO" id="GO:0051276">
    <property type="term" value="P:chromosome organization"/>
    <property type="evidence" value="ECO:0007669"/>
    <property type="project" value="InterPro"/>
</dbReference>
<dbReference type="EMBL" id="LROM01000156">
    <property type="protein sequence ID" value="OEZ90715.1"/>
    <property type="molecule type" value="Genomic_DNA"/>
</dbReference>
<comment type="caution">
    <text evidence="2">The sequence shown here is derived from an EMBL/GenBank/DDBJ whole genome shotgun (WGS) entry which is preliminary data.</text>
</comment>
<keyword evidence="3" id="KW-1185">Reference proteome</keyword>
<sequence>MALTGKKRAFADAVLAGRSNKDAAIVAGYSPATASAAGSRLVKDPAVAEYLKAARANIGPGVPATLPPAAPPARPTFDLSRALQHTDPKTFLMAAMNDIELGEKLRIDAAKALMPFVHKKPGEIGKKEEKLDAAQKAAGGRFGAPPPPPRLVSGGGK</sequence>
<feature type="compositionally biased region" description="Basic and acidic residues" evidence="1">
    <location>
        <begin position="121"/>
        <end position="133"/>
    </location>
</feature>
<evidence type="ECO:0000313" key="2">
    <source>
        <dbReference type="EMBL" id="OEZ90715.1"/>
    </source>
</evidence>
<reference evidence="3" key="1">
    <citation type="journal article" date="2016" name="Front. Microbiol.">
        <title>Molecular Keys to the Janthinobacterium and Duganella spp. Interaction with the Plant Pathogen Fusarium graminearum.</title>
        <authorList>
            <person name="Haack F.S."/>
            <person name="Poehlein A."/>
            <person name="Kroger C."/>
            <person name="Voigt C.A."/>
            <person name="Piepenbring M."/>
            <person name="Bode H.B."/>
            <person name="Daniel R."/>
            <person name="Schafer W."/>
            <person name="Streit W.R."/>
        </authorList>
    </citation>
    <scope>NUCLEOTIDE SEQUENCE [LARGE SCALE GENOMIC DNA]</scope>
    <source>
        <strain evidence="3">T54</strain>
    </source>
</reference>
<dbReference type="PATRIC" id="fig|762836.4.peg.5467"/>
<dbReference type="InterPro" id="IPR005335">
    <property type="entry name" value="Terminase_ssu"/>
</dbReference>
<dbReference type="Proteomes" id="UP000175989">
    <property type="component" value="Unassembled WGS sequence"/>
</dbReference>
<dbReference type="InterPro" id="IPR038713">
    <property type="entry name" value="Terminase_Gp1_N_sf"/>
</dbReference>
<dbReference type="RefSeq" id="WP_070252258.1">
    <property type="nucleotide sequence ID" value="NZ_LROM01000156.1"/>
</dbReference>
<feature type="region of interest" description="Disordered" evidence="1">
    <location>
        <begin position="121"/>
        <end position="157"/>
    </location>
</feature>